<keyword evidence="1" id="KW-0812">Transmembrane</keyword>
<keyword evidence="3" id="KW-1185">Reference proteome</keyword>
<sequence length="57" mass="6851">MLLRWIVSFFNPISAMNLRAWTGILYVAYVFLFMLPQLGMVWLFSTLREEKRSRHSL</sequence>
<dbReference type="EMBL" id="BMLN01000015">
    <property type="protein sequence ID" value="GGO08271.1"/>
    <property type="molecule type" value="Genomic_DNA"/>
</dbReference>
<evidence type="ECO:0000313" key="3">
    <source>
        <dbReference type="Proteomes" id="UP000606653"/>
    </source>
</evidence>
<proteinExistence type="predicted"/>
<keyword evidence="1" id="KW-1133">Transmembrane helix</keyword>
<feature type="transmembrane region" description="Helical" evidence="1">
    <location>
        <begin position="20"/>
        <end position="44"/>
    </location>
</feature>
<protein>
    <submittedName>
        <fullName evidence="2">Uncharacterized protein</fullName>
    </submittedName>
</protein>
<dbReference type="RefSeq" id="WP_018978919.1">
    <property type="nucleotide sequence ID" value="NZ_BMLN01000015.1"/>
</dbReference>
<reference evidence="3" key="1">
    <citation type="journal article" date="2019" name="Int. J. Syst. Evol. Microbiol.">
        <title>The Global Catalogue of Microorganisms (GCM) 10K type strain sequencing project: providing services to taxonomists for standard genome sequencing and annotation.</title>
        <authorList>
            <consortium name="The Broad Institute Genomics Platform"/>
            <consortium name="The Broad Institute Genome Sequencing Center for Infectious Disease"/>
            <person name="Wu L."/>
            <person name="Ma J."/>
        </authorList>
    </citation>
    <scope>NUCLEOTIDE SEQUENCE [LARGE SCALE GENOMIC DNA]</scope>
    <source>
        <strain evidence="3">CGMCC 1.6964</strain>
    </source>
</reference>
<gene>
    <name evidence="2" type="ORF">GCM10010969_37600</name>
</gene>
<evidence type="ECO:0000256" key="1">
    <source>
        <dbReference type="SAM" id="Phobius"/>
    </source>
</evidence>
<comment type="caution">
    <text evidence="2">The sequence shown here is derived from an EMBL/GenBank/DDBJ whole genome shotgun (WGS) entry which is preliminary data.</text>
</comment>
<name>A0ABQ2LCD4_9BACL</name>
<keyword evidence="1" id="KW-0472">Membrane</keyword>
<dbReference type="Proteomes" id="UP000606653">
    <property type="component" value="Unassembled WGS sequence"/>
</dbReference>
<accession>A0ABQ2LCD4</accession>
<organism evidence="2 3">
    <name type="scientific">Saccharibacillus kuerlensis</name>
    <dbReference type="NCBI Taxonomy" id="459527"/>
    <lineage>
        <taxon>Bacteria</taxon>
        <taxon>Bacillati</taxon>
        <taxon>Bacillota</taxon>
        <taxon>Bacilli</taxon>
        <taxon>Bacillales</taxon>
        <taxon>Paenibacillaceae</taxon>
        <taxon>Saccharibacillus</taxon>
    </lineage>
</organism>
<evidence type="ECO:0000313" key="2">
    <source>
        <dbReference type="EMBL" id="GGO08271.1"/>
    </source>
</evidence>